<dbReference type="AlphaFoldDB" id="A0A4R4AL77"/>
<name>A0A4R4AL77_MARGR</name>
<reference evidence="2 4" key="1">
    <citation type="submission" date="2016-02" db="EMBL/GenBank/DDBJ databases">
        <title>Genome sequence of Marichromatium gracile YL-28, a purple sulfur bacterium.</title>
        <authorList>
            <person name="Zhao C."/>
            <person name="Hong X."/>
            <person name="Chen S."/>
            <person name="Yang S."/>
        </authorList>
    </citation>
    <scope>NUCLEOTIDE SEQUENCE [LARGE SCALE GENOMIC DNA]</scope>
    <source>
        <strain evidence="2 4">YL28</strain>
    </source>
</reference>
<gene>
    <name evidence="2" type="ORF">AY586_16320</name>
    <name evidence="3" type="ORF">EDC29_10151</name>
</gene>
<dbReference type="Gene3D" id="2.60.260.40">
    <property type="entry name" value="q5lls5 like domains"/>
    <property type="match status" value="1"/>
</dbReference>
<evidence type="ECO:0000313" key="5">
    <source>
        <dbReference type="Proteomes" id="UP000295247"/>
    </source>
</evidence>
<protein>
    <submittedName>
        <fullName evidence="3">Putative Zn-finger protein</fullName>
    </submittedName>
</protein>
<evidence type="ECO:0000313" key="4">
    <source>
        <dbReference type="Proteomes" id="UP000075766"/>
    </source>
</evidence>
<dbReference type="Pfam" id="PF10276">
    <property type="entry name" value="zf-CHCC"/>
    <property type="match status" value="1"/>
</dbReference>
<evidence type="ECO:0000313" key="2">
    <source>
        <dbReference type="EMBL" id="KXX63657.1"/>
    </source>
</evidence>
<dbReference type="Proteomes" id="UP000075766">
    <property type="component" value="Unassembled WGS sequence"/>
</dbReference>
<dbReference type="EMBL" id="LSYU01000087">
    <property type="protein sequence ID" value="KXX63657.1"/>
    <property type="molecule type" value="Genomic_DNA"/>
</dbReference>
<sequence>MANPATRQPQQEAPIAVTRAELPLACPRPETPVWDLHPRVYLPIADAPDGRVTCPYCGASYQLVD</sequence>
<keyword evidence="4" id="KW-1185">Reference proteome</keyword>
<comment type="caution">
    <text evidence="3">The sequence shown here is derived from an EMBL/GenBank/DDBJ whole genome shotgun (WGS) entry which is preliminary data.</text>
</comment>
<dbReference type="Proteomes" id="UP000295247">
    <property type="component" value="Unassembled WGS sequence"/>
</dbReference>
<evidence type="ECO:0000259" key="1">
    <source>
        <dbReference type="Pfam" id="PF10276"/>
    </source>
</evidence>
<organism evidence="3 5">
    <name type="scientific">Marichromatium gracile</name>
    <name type="common">Chromatium gracile</name>
    <dbReference type="NCBI Taxonomy" id="1048"/>
    <lineage>
        <taxon>Bacteria</taxon>
        <taxon>Pseudomonadati</taxon>
        <taxon>Pseudomonadota</taxon>
        <taxon>Gammaproteobacteria</taxon>
        <taxon>Chromatiales</taxon>
        <taxon>Chromatiaceae</taxon>
        <taxon>Marichromatium</taxon>
    </lineage>
</organism>
<accession>A0A4R4AL77</accession>
<dbReference type="InterPro" id="IPR019401">
    <property type="entry name" value="Znf_CHCC"/>
</dbReference>
<reference evidence="3 5" key="2">
    <citation type="submission" date="2019-03" db="EMBL/GenBank/DDBJ databases">
        <title>Genomic Encyclopedia of Type Strains, Phase IV (KMG-IV): sequencing the most valuable type-strain genomes for metagenomic binning, comparative biology and taxonomic classification.</title>
        <authorList>
            <person name="Goeker M."/>
        </authorList>
    </citation>
    <scope>NUCLEOTIDE SEQUENCE [LARGE SCALE GENOMIC DNA]</scope>
    <source>
        <strain evidence="3 5">DSM 203</strain>
    </source>
</reference>
<evidence type="ECO:0000313" key="3">
    <source>
        <dbReference type="EMBL" id="TCW39639.1"/>
    </source>
</evidence>
<dbReference type="EMBL" id="SMDC01000001">
    <property type="protein sequence ID" value="TCW39639.1"/>
    <property type="molecule type" value="Genomic_DNA"/>
</dbReference>
<feature type="domain" description="Zinc finger CHCC-type" evidence="1">
    <location>
        <begin position="26"/>
        <end position="61"/>
    </location>
</feature>
<proteinExistence type="predicted"/>
<dbReference type="RefSeq" id="WP_062277069.1">
    <property type="nucleotide sequence ID" value="NZ_JAKEDQ010000027.1"/>
</dbReference>